<dbReference type="AlphaFoldDB" id="A0A150P211"/>
<dbReference type="Proteomes" id="UP000075604">
    <property type="component" value="Unassembled WGS sequence"/>
</dbReference>
<dbReference type="EMBL" id="JELX01004271">
    <property type="protein sequence ID" value="KYF49271.1"/>
    <property type="molecule type" value="Genomic_DNA"/>
</dbReference>
<protein>
    <submittedName>
        <fullName evidence="1">Uncharacterized protein</fullName>
    </submittedName>
</protein>
<accession>A0A150P211</accession>
<reference evidence="1 2" key="1">
    <citation type="submission" date="2014-02" db="EMBL/GenBank/DDBJ databases">
        <title>The small core and large imbalanced accessory genome model reveals a collaborative survival strategy of Sorangium cellulosum strains in nature.</title>
        <authorList>
            <person name="Han K."/>
            <person name="Peng R."/>
            <person name="Blom J."/>
            <person name="Li Y.-Z."/>
        </authorList>
    </citation>
    <scope>NUCLEOTIDE SEQUENCE [LARGE SCALE GENOMIC DNA]</scope>
    <source>
        <strain evidence="1 2">So0157-18</strain>
    </source>
</reference>
<organism evidence="1 2">
    <name type="scientific">Sorangium cellulosum</name>
    <name type="common">Polyangium cellulosum</name>
    <dbReference type="NCBI Taxonomy" id="56"/>
    <lineage>
        <taxon>Bacteria</taxon>
        <taxon>Pseudomonadati</taxon>
        <taxon>Myxococcota</taxon>
        <taxon>Polyangia</taxon>
        <taxon>Polyangiales</taxon>
        <taxon>Polyangiaceae</taxon>
        <taxon>Sorangium</taxon>
    </lineage>
</organism>
<comment type="caution">
    <text evidence="1">The sequence shown here is derived from an EMBL/GenBank/DDBJ whole genome shotgun (WGS) entry which is preliminary data.</text>
</comment>
<name>A0A150P211_SORCE</name>
<proteinExistence type="predicted"/>
<sequence>MDNTALGSSTFDLFDITIGGDKTVELVWFDGTNLRASGPLTPGYHELDVSNTPWAQLWDYNHFWGIDDEPGPIHVIDLGVSAPGS</sequence>
<gene>
    <name evidence="1" type="ORF">BE04_03515</name>
</gene>
<evidence type="ECO:0000313" key="1">
    <source>
        <dbReference type="EMBL" id="KYF49271.1"/>
    </source>
</evidence>
<evidence type="ECO:0000313" key="2">
    <source>
        <dbReference type="Proteomes" id="UP000075604"/>
    </source>
</evidence>